<dbReference type="GO" id="GO:0004352">
    <property type="term" value="F:glutamate dehydrogenase (NAD+) activity"/>
    <property type="evidence" value="ECO:0007669"/>
    <property type="project" value="InterPro"/>
</dbReference>
<dbReference type="GO" id="GO:0004069">
    <property type="term" value="F:L-aspartate:2-oxoglutarate aminotransferase activity"/>
    <property type="evidence" value="ECO:0007669"/>
    <property type="project" value="InterPro"/>
</dbReference>
<dbReference type="Pfam" id="PF21078">
    <property type="entry name" value="GDH_HM3"/>
    <property type="match status" value="1"/>
</dbReference>
<feature type="domain" description="NAD-glutamate dehydrogenase ACT2" evidence="5">
    <location>
        <begin position="404"/>
        <end position="492"/>
    </location>
</feature>
<dbReference type="Proteomes" id="UP000318297">
    <property type="component" value="Unassembled WGS sequence"/>
</dbReference>
<gene>
    <name evidence="7" type="ORF">BKA23_0967</name>
</gene>
<proteinExistence type="predicted"/>
<accession>A0A561E991</accession>
<feature type="domain" description="NAD-specific glutamate dehydrogenase C-terminal" evidence="3">
    <location>
        <begin position="1271"/>
        <end position="1607"/>
    </location>
</feature>
<dbReference type="PANTHER" id="PTHR43403:SF1">
    <property type="entry name" value="NAD-SPECIFIC GLUTAMATE DEHYDROGENASE"/>
    <property type="match status" value="1"/>
</dbReference>
<sequence>MSAAPGSRSFLLPSTSEAGGGDSSDWLASRYFRHVADEDLAACGAQSLAGILRSHRTLAQTRAPGQPKVQLLHPTQDADGWSCAYAVLQIVTDDMPFLVDSVIAELTRQDRSVHSLIHPQLFVRRDASGDIAQIYDADAAPAIGSGELEPVCESWMHFEIDLGLDDAADQKLIDGVTKVLDDVRSAVNDWPRMHAECEQLIAELDRTPPSTVPGEAIARTQGFLRWLVDNHFTFLGYREYTLDTVDGEDVLRTKAGSGLGILRDADGSSYSRLTPKARQTAREPQLLTITKANSRATVHRPSYLDYIGLRTFDAQGNVIGEKRFLGLFTSSAYTESVRRVPVVRERVAKVFARTGFSPDSHSGKDLQEVLETYPRDELFQTSSEELFHIATQVLRLQERRQAQMFRRTDEFGRFVSVLVYLPRDRYTTTVRRRIENILRDVYAAESVDYTTRVSDSVLARIHFVVRLPRGTEVPELDDAALQERLLESTRTWGERLGETARQEDGEDAAARVMSLYSRAFPEAYKEDFSPRQGVADLRRLEALESDQHTLLTLYRDPSADPRERRFKLFRRDSVILTDVLPLFTHLGVEVTDERPYAMERADGVEVHIYDFGLRAAGEQVWGSTDAEVADVRERFQDAFTAVWERRAESDGLGALVLRAGLSWRQVVYLRAISKYLRQIGFTFSQHYIETALLGNVDLARGLVELFEARFDPARDDAGRDAAQAQIIERLEAALDDVASLDHDRIVRTMLGIIRATLRTNAFQRDDKGEHSPVVSFKLDCAAVPGLPDPRPKFEIWVYGPRVEGVHLRFGKVARGGLRWSDRREDFRTEILGLVKAQMVKNAVIVPTGSKGGFVGKQLPDPADREAWLAEGIAAYKLFISGLLDVTDNLVSGEVVPPRDVVRHDEDDTYLVVAADKGTATFSDIANGVAQDYGFWLDDAFASGGSAGYDHKVMGITARGAWESVKRHFREMGVDTQTQEFTVTGVGDMSGDVFGNGMLLSEHIRLLAAFDHRHIFLDPNPVAATSFAERRRLFDLPRSSWADYDTSLISAGGGVFPRSAKSIRITDEVRAALGLQAGVRSMTPAELMKAILLAPVDLFWNGGIGTYVKSAVESNTDIGDRANDAIRVDGKQLRCKVIGEGGNLGASQLGRIEAAQHGVRVNTDAIDNSAGVDTSDHEVNIKILVTDLMRQGRFDLEQRNTLLHSMTDEIAVQVLRDNYEQNTLLGNARAQTHAMLPVHQRLIHWLEERGDLNRELEFLPSDAEIARRASAGRGLTSPEFSVLVAYAKLALKNDLAAGTITDDPWFGGTLSDYFPAQIRDGYAAELTQHPLRREIVINSIVNSLVNRGGITFAFRLAEETGASPEQVTRAFVVAREIFDMAGFVVQVEALDNIATTQAQTELYLEFRRLLDRAVRWLVHSRPAKLDIQAEIDRFRPVIAQLESQVPDLLQGSEHARWEARRDQLGVDGVPEALAGRAAALLDGFSLLDITEQSKGTDTPVADVAAVYFAVSERIGIDRMLYAVSQLPRDDRWDALARGAVRDDLYAVLDSFTAAVIAGTSGAHPAERVDTWTNDNADSVARAQQALEGVAGQEKPGLASLSVALRTLRSVVRSGSAR</sequence>
<dbReference type="SUPFAM" id="SSF53223">
    <property type="entry name" value="Aminoacid dehydrogenase-like, N-terminal domain"/>
    <property type="match status" value="1"/>
</dbReference>
<evidence type="ECO:0000259" key="2">
    <source>
        <dbReference type="Pfam" id="PF05088"/>
    </source>
</evidence>
<dbReference type="InterPro" id="IPR048381">
    <property type="entry name" value="GDH_C"/>
</dbReference>
<evidence type="ECO:0000256" key="1">
    <source>
        <dbReference type="SAM" id="MobiDB-lite"/>
    </source>
</evidence>
<dbReference type="InterPro" id="IPR046346">
    <property type="entry name" value="Aminoacid_DH-like_N_sf"/>
</dbReference>
<evidence type="ECO:0000313" key="7">
    <source>
        <dbReference type="EMBL" id="TWE12171.1"/>
    </source>
</evidence>
<dbReference type="Pfam" id="PF21079">
    <property type="entry name" value="GDH_HM2"/>
    <property type="match status" value="1"/>
</dbReference>
<feature type="domain" description="NAD-glutamate dehydrogenase ACT3" evidence="6">
    <location>
        <begin position="551"/>
        <end position="619"/>
    </location>
</feature>
<dbReference type="Pfam" id="PF05088">
    <property type="entry name" value="Bac_GDH_CD"/>
    <property type="match status" value="1"/>
</dbReference>
<evidence type="ECO:0000313" key="8">
    <source>
        <dbReference type="Proteomes" id="UP000318297"/>
    </source>
</evidence>
<dbReference type="InterPro" id="IPR049059">
    <property type="entry name" value="NAD_Glu_DH_HM1"/>
</dbReference>
<name>A0A561E991_9MICO</name>
<dbReference type="InterPro" id="IPR007780">
    <property type="entry name" value="NAD_Glu_DH_bac"/>
</dbReference>
<dbReference type="PANTHER" id="PTHR43403">
    <property type="entry name" value="NAD-SPECIFIC GLUTAMATE DEHYDROGENASE"/>
    <property type="match status" value="1"/>
</dbReference>
<dbReference type="OrthoDB" id="9758052at2"/>
<evidence type="ECO:0000259" key="6">
    <source>
        <dbReference type="Pfam" id="PF21077"/>
    </source>
</evidence>
<dbReference type="InterPro" id="IPR049062">
    <property type="entry name" value="NAD_Glu_DH_ACT2"/>
</dbReference>
<keyword evidence="8" id="KW-1185">Reference proteome</keyword>
<feature type="region of interest" description="Disordered" evidence="1">
    <location>
        <begin position="1"/>
        <end position="22"/>
    </location>
</feature>
<dbReference type="InterPro" id="IPR024727">
    <property type="entry name" value="NAD_Glu_DH_N_ACT1"/>
</dbReference>
<protein>
    <submittedName>
        <fullName evidence="7">Glutamate dehydrogenase (NAD)</fullName>
    </submittedName>
</protein>
<dbReference type="Pfam" id="PF21074">
    <property type="entry name" value="GDH_C"/>
    <property type="match status" value="1"/>
</dbReference>
<comment type="caution">
    <text evidence="7">The sequence shown here is derived from an EMBL/GenBank/DDBJ whole genome shotgun (WGS) entry which is preliminary data.</text>
</comment>
<dbReference type="InterPro" id="IPR049056">
    <property type="entry name" value="NAD_Glu_DH_HM3"/>
</dbReference>
<feature type="domain" description="NAD-glutamate dehydrogenase catalytic" evidence="2">
    <location>
        <begin position="730"/>
        <end position="1225"/>
    </location>
</feature>
<dbReference type="Pfam" id="PF21075">
    <property type="entry name" value="GDH_ACT1"/>
    <property type="match status" value="1"/>
</dbReference>
<dbReference type="Pfam" id="PF21076">
    <property type="entry name" value="GDH_ACT2"/>
    <property type="match status" value="1"/>
</dbReference>
<dbReference type="InterPro" id="IPR049058">
    <property type="entry name" value="NAD_Glu_DH_HM2"/>
</dbReference>
<dbReference type="InterPro" id="IPR049064">
    <property type="entry name" value="NAD_Glu_DH_ACT3"/>
</dbReference>
<dbReference type="Pfam" id="PF21077">
    <property type="entry name" value="GDH_ACT3"/>
    <property type="match status" value="1"/>
</dbReference>
<evidence type="ECO:0000259" key="4">
    <source>
        <dbReference type="Pfam" id="PF21075"/>
    </source>
</evidence>
<dbReference type="RefSeq" id="WP_145225960.1">
    <property type="nucleotide sequence ID" value="NZ_VIVQ01000001.1"/>
</dbReference>
<dbReference type="SUPFAM" id="SSF51735">
    <property type="entry name" value="NAD(P)-binding Rossmann-fold domains"/>
    <property type="match status" value="1"/>
</dbReference>
<reference evidence="7 8" key="1">
    <citation type="submission" date="2019-06" db="EMBL/GenBank/DDBJ databases">
        <title>Sequencing the genomes of 1000 actinobacteria strains.</title>
        <authorList>
            <person name="Klenk H.-P."/>
        </authorList>
    </citation>
    <scope>NUCLEOTIDE SEQUENCE [LARGE SCALE GENOMIC DNA]</scope>
    <source>
        <strain evidence="7 8">DSM 19560</strain>
    </source>
</reference>
<dbReference type="Gene3D" id="3.40.50.720">
    <property type="entry name" value="NAD(P)-binding Rossmann-like Domain"/>
    <property type="match status" value="1"/>
</dbReference>
<dbReference type="InterPro" id="IPR028971">
    <property type="entry name" value="NAD-GDH_cat"/>
</dbReference>
<dbReference type="Pfam" id="PF21073">
    <property type="entry name" value="GDH_HM1"/>
    <property type="match status" value="1"/>
</dbReference>
<dbReference type="PIRSF" id="PIRSF036761">
    <property type="entry name" value="GDH_Mll4104"/>
    <property type="match status" value="1"/>
</dbReference>
<evidence type="ECO:0000259" key="3">
    <source>
        <dbReference type="Pfam" id="PF21074"/>
    </source>
</evidence>
<dbReference type="GO" id="GO:0006538">
    <property type="term" value="P:L-glutamate catabolic process"/>
    <property type="evidence" value="ECO:0007669"/>
    <property type="project" value="InterPro"/>
</dbReference>
<organism evidence="7 8">
    <name type="scientific">Rudaeicoccus suwonensis</name>
    <dbReference type="NCBI Taxonomy" id="657409"/>
    <lineage>
        <taxon>Bacteria</taxon>
        <taxon>Bacillati</taxon>
        <taxon>Actinomycetota</taxon>
        <taxon>Actinomycetes</taxon>
        <taxon>Micrococcales</taxon>
        <taxon>Dermacoccaceae</taxon>
        <taxon>Rudaeicoccus</taxon>
    </lineage>
</organism>
<dbReference type="EMBL" id="VIVQ01000001">
    <property type="protein sequence ID" value="TWE12171.1"/>
    <property type="molecule type" value="Genomic_DNA"/>
</dbReference>
<evidence type="ECO:0000259" key="5">
    <source>
        <dbReference type="Pfam" id="PF21076"/>
    </source>
</evidence>
<dbReference type="InterPro" id="IPR036291">
    <property type="entry name" value="NAD(P)-bd_dom_sf"/>
</dbReference>
<feature type="domain" description="NAD-glutamate dehydrogenase N-terminal ACT1" evidence="4">
    <location>
        <begin position="28"/>
        <end position="172"/>
    </location>
</feature>